<dbReference type="GO" id="GO:0008652">
    <property type="term" value="P:amino acid biosynthetic process"/>
    <property type="evidence" value="ECO:0007669"/>
    <property type="project" value="UniProtKB-ARBA"/>
</dbReference>
<dbReference type="PANTHER" id="PTHR42743">
    <property type="entry name" value="AMINO-ACID AMINOTRANSFERASE"/>
    <property type="match status" value="1"/>
</dbReference>
<keyword evidence="4" id="KW-0808">Transferase</keyword>
<dbReference type="InterPro" id="IPR001544">
    <property type="entry name" value="Aminotrans_IV"/>
</dbReference>
<evidence type="ECO:0000313" key="4">
    <source>
        <dbReference type="EMBL" id="HGK27926.1"/>
    </source>
</evidence>
<name>A0A7C4CAL3_UNCW3</name>
<evidence type="ECO:0000256" key="3">
    <source>
        <dbReference type="ARBA" id="ARBA00022898"/>
    </source>
</evidence>
<accession>A0A7C4CAL3</accession>
<keyword evidence="3" id="KW-0663">Pyridoxal phosphate</keyword>
<dbReference type="EMBL" id="DSUT01000058">
    <property type="protein sequence ID" value="HGK27926.1"/>
    <property type="molecule type" value="Genomic_DNA"/>
</dbReference>
<dbReference type="GO" id="GO:0046394">
    <property type="term" value="P:carboxylic acid biosynthetic process"/>
    <property type="evidence" value="ECO:0007669"/>
    <property type="project" value="UniProtKB-ARBA"/>
</dbReference>
<proteinExistence type="inferred from homology"/>
<evidence type="ECO:0000256" key="2">
    <source>
        <dbReference type="ARBA" id="ARBA00009320"/>
    </source>
</evidence>
<dbReference type="GO" id="GO:0005829">
    <property type="term" value="C:cytosol"/>
    <property type="evidence" value="ECO:0007669"/>
    <property type="project" value="TreeGrafter"/>
</dbReference>
<organism evidence="4">
    <name type="scientific">candidate division WOR-3 bacterium</name>
    <dbReference type="NCBI Taxonomy" id="2052148"/>
    <lineage>
        <taxon>Bacteria</taxon>
        <taxon>Bacteria division WOR-3</taxon>
    </lineage>
</organism>
<dbReference type="Pfam" id="PF01063">
    <property type="entry name" value="Aminotran_4"/>
    <property type="match status" value="1"/>
</dbReference>
<comment type="similarity">
    <text evidence="2">Belongs to the class-IV pyridoxal-phosphate-dependent aminotransferase family.</text>
</comment>
<dbReference type="Gene3D" id="3.30.470.10">
    <property type="match status" value="1"/>
</dbReference>
<dbReference type="GO" id="GO:0008483">
    <property type="term" value="F:transaminase activity"/>
    <property type="evidence" value="ECO:0007669"/>
    <property type="project" value="UniProtKB-KW"/>
</dbReference>
<dbReference type="InterPro" id="IPR043131">
    <property type="entry name" value="BCAT-like_N"/>
</dbReference>
<dbReference type="PANTHER" id="PTHR42743:SF10">
    <property type="entry name" value="D-ALANINE AMINOTRANSFERASE"/>
    <property type="match status" value="1"/>
</dbReference>
<dbReference type="InterPro" id="IPR050571">
    <property type="entry name" value="Class-IV_PLP-Dep_Aminotrnsfr"/>
</dbReference>
<dbReference type="InterPro" id="IPR043132">
    <property type="entry name" value="BCAT-like_C"/>
</dbReference>
<dbReference type="InterPro" id="IPR036038">
    <property type="entry name" value="Aminotransferase-like"/>
</dbReference>
<comment type="caution">
    <text evidence="4">The sequence shown here is derived from an EMBL/GenBank/DDBJ whole genome shotgun (WGS) entry which is preliminary data.</text>
</comment>
<comment type="cofactor">
    <cofactor evidence="1">
        <name>pyridoxal 5'-phosphate</name>
        <dbReference type="ChEBI" id="CHEBI:597326"/>
    </cofactor>
</comment>
<dbReference type="SUPFAM" id="SSF56752">
    <property type="entry name" value="D-aminoacid aminotransferase-like PLP-dependent enzymes"/>
    <property type="match status" value="1"/>
</dbReference>
<sequence>MFADGVYEVIRAYSGRLFHAREHLARLQQSLDALHIPVSAALLEPIARDLLELNVPGGDATIYIQVTRGTCPRRLSPLPQPPVPTIYAETQPVHADPVAASNGVDCILVPDTRWQRCDIKWLGLLPNVLARQQADTAGAAEALFVHDGVITEGTHTSVFASRAGTVFTHPCSPRILAGITRHVVINLCRSNNIPVVETPISAAELTALDEVFLTCTTGEVIPVRTIDSKPMSQDCPGPMTRRLQQAFAEHVVGYLADTRGKTK</sequence>
<evidence type="ECO:0000256" key="1">
    <source>
        <dbReference type="ARBA" id="ARBA00001933"/>
    </source>
</evidence>
<dbReference type="Gene3D" id="3.20.10.10">
    <property type="entry name" value="D-amino Acid Aminotransferase, subunit A, domain 2"/>
    <property type="match status" value="1"/>
</dbReference>
<protein>
    <submittedName>
        <fullName evidence="4">D-amino acid aminotransferase</fullName>
    </submittedName>
</protein>
<dbReference type="FunFam" id="3.20.10.10:FF:000002">
    <property type="entry name" value="D-alanine aminotransferase"/>
    <property type="match status" value="1"/>
</dbReference>
<keyword evidence="4" id="KW-0032">Aminotransferase</keyword>
<reference evidence="4" key="1">
    <citation type="journal article" date="2020" name="mSystems">
        <title>Genome- and Community-Level Interaction Insights into Carbon Utilization and Element Cycling Functions of Hydrothermarchaeota in Hydrothermal Sediment.</title>
        <authorList>
            <person name="Zhou Z."/>
            <person name="Liu Y."/>
            <person name="Xu W."/>
            <person name="Pan J."/>
            <person name="Luo Z.H."/>
            <person name="Li M."/>
        </authorList>
    </citation>
    <scope>NUCLEOTIDE SEQUENCE [LARGE SCALE GENOMIC DNA]</scope>
    <source>
        <strain evidence="4">SpSt-488</strain>
    </source>
</reference>
<dbReference type="AlphaFoldDB" id="A0A7C4CAL3"/>
<gene>
    <name evidence="4" type="ORF">ENS41_03125</name>
</gene>